<sequence length="493" mass="54286">MDGTQTTPAAVIPQHAMYPLSALDVLFERTTFVTGWLVEGTIDSVALGAALTRLTEKWRMLAGRLVSQNVSEKIEWYLRIPLGPLPSHDEYPTFSLTTTISGQPLTDYVSIPFTSPSPSFPPIIFIHPSTPRRYSIWEGTSHPLTCWHLTYFPAGAENNRDYTCIGFSRSHGLFDGGGAAMVMRALVAEMNGTDWVVPPLPLAYPRTNVNPIKECVEREVRIQDAQLGGSGNDYSGMAILGIKGALKLAAWHVKEKWWGGAQRQIVLLPKDGLTALVEAARSEIKKCKGNAAGITTGDVLVAWLLKTIYSEGTSPDTTVNCGNLASFRHLIPSSDQSIELYPHNAFAPLPYPLFTVSDLQTIPLHELTHILHTTRSSYSLNHVGQGYKLVTQSVTTFLVSPNAHENLLVSNVSASRILESDWRAVGAKRTVCGYRYQVTPNELLLTNSIFIAGRLEDGSTVLDVTLNKLRAGLLMEEVRRLSGFRRMRVDIDA</sequence>
<accession>A0A9P6C1E8</accession>
<protein>
    <submittedName>
        <fullName evidence="1">Uncharacterized protein</fullName>
    </submittedName>
</protein>
<gene>
    <name evidence="1" type="ORF">P691DRAFT_800878</name>
</gene>
<dbReference type="InterPro" id="IPR023213">
    <property type="entry name" value="CAT-like_dom_sf"/>
</dbReference>
<dbReference type="Proteomes" id="UP000807342">
    <property type="component" value="Unassembled WGS sequence"/>
</dbReference>
<evidence type="ECO:0000313" key="2">
    <source>
        <dbReference type="Proteomes" id="UP000807342"/>
    </source>
</evidence>
<dbReference type="Gene3D" id="3.30.559.10">
    <property type="entry name" value="Chloramphenicol acetyltransferase-like domain"/>
    <property type="match status" value="2"/>
</dbReference>
<dbReference type="AlphaFoldDB" id="A0A9P6C1E8"/>
<dbReference type="EMBL" id="MU151163">
    <property type="protein sequence ID" value="KAF9448371.1"/>
    <property type="molecule type" value="Genomic_DNA"/>
</dbReference>
<proteinExistence type="predicted"/>
<comment type="caution">
    <text evidence="1">The sequence shown here is derived from an EMBL/GenBank/DDBJ whole genome shotgun (WGS) entry which is preliminary data.</text>
</comment>
<name>A0A9P6C1E8_9AGAR</name>
<organism evidence="1 2">
    <name type="scientific">Macrolepiota fuliginosa MF-IS2</name>
    <dbReference type="NCBI Taxonomy" id="1400762"/>
    <lineage>
        <taxon>Eukaryota</taxon>
        <taxon>Fungi</taxon>
        <taxon>Dikarya</taxon>
        <taxon>Basidiomycota</taxon>
        <taxon>Agaricomycotina</taxon>
        <taxon>Agaricomycetes</taxon>
        <taxon>Agaricomycetidae</taxon>
        <taxon>Agaricales</taxon>
        <taxon>Agaricineae</taxon>
        <taxon>Agaricaceae</taxon>
        <taxon>Macrolepiota</taxon>
    </lineage>
</organism>
<dbReference type="OrthoDB" id="21502at2759"/>
<evidence type="ECO:0000313" key="1">
    <source>
        <dbReference type="EMBL" id="KAF9448371.1"/>
    </source>
</evidence>
<reference evidence="1" key="1">
    <citation type="submission" date="2020-11" db="EMBL/GenBank/DDBJ databases">
        <authorList>
            <consortium name="DOE Joint Genome Institute"/>
            <person name="Ahrendt S."/>
            <person name="Riley R."/>
            <person name="Andreopoulos W."/>
            <person name="Labutti K."/>
            <person name="Pangilinan J."/>
            <person name="Ruiz-Duenas F.J."/>
            <person name="Barrasa J.M."/>
            <person name="Sanchez-Garcia M."/>
            <person name="Camarero S."/>
            <person name="Miyauchi S."/>
            <person name="Serrano A."/>
            <person name="Linde D."/>
            <person name="Babiker R."/>
            <person name="Drula E."/>
            <person name="Ayuso-Fernandez I."/>
            <person name="Pacheco R."/>
            <person name="Padilla G."/>
            <person name="Ferreira P."/>
            <person name="Barriuso J."/>
            <person name="Kellner H."/>
            <person name="Castanera R."/>
            <person name="Alfaro M."/>
            <person name="Ramirez L."/>
            <person name="Pisabarro A.G."/>
            <person name="Kuo A."/>
            <person name="Tritt A."/>
            <person name="Lipzen A."/>
            <person name="He G."/>
            <person name="Yan M."/>
            <person name="Ng V."/>
            <person name="Cullen D."/>
            <person name="Martin F."/>
            <person name="Rosso M.-N."/>
            <person name="Henrissat B."/>
            <person name="Hibbett D."/>
            <person name="Martinez A.T."/>
            <person name="Grigoriev I.V."/>
        </authorList>
    </citation>
    <scope>NUCLEOTIDE SEQUENCE</scope>
    <source>
        <strain evidence="1">MF-IS2</strain>
    </source>
</reference>
<keyword evidence="2" id="KW-1185">Reference proteome</keyword>